<dbReference type="RefSeq" id="WP_284875579.1">
    <property type="nucleotide sequence ID" value="NZ_CP126970.1"/>
</dbReference>
<dbReference type="EMBL" id="CP126970">
    <property type="protein sequence ID" value="WIM71001.1"/>
    <property type="molecule type" value="Genomic_DNA"/>
</dbReference>
<evidence type="ECO:0008006" key="3">
    <source>
        <dbReference type="Google" id="ProtNLM"/>
    </source>
</evidence>
<dbReference type="SUPFAM" id="SSF52540">
    <property type="entry name" value="P-loop containing nucleoside triphosphate hydrolases"/>
    <property type="match status" value="1"/>
</dbReference>
<dbReference type="PANTHER" id="PTHR43581">
    <property type="entry name" value="ATP/GTP PHOSPHATASE"/>
    <property type="match status" value="1"/>
</dbReference>
<keyword evidence="2" id="KW-1185">Reference proteome</keyword>
<sequence>MRRAAEQDVWRALHKSQQQQTSKPVAFGKVNFDISVPCTVIGGRNGAGKTRLLKYIEDHLGDNGLLLNLHFLCEQALIVLRSRDDFSEMTQEFEVLGPDKDRQDDVQRIIGREYERIEWYALEVEPSDKTVAERFCWGGEQPLLPYFEVQSHGVRYSSESMGLGEFSVHMLFWILEQYRGVENLTLLLDEPDAYLPPIGASALLVRLLNICLQRGWRLIISTHSSEMIAEALGAEAFMLLRTDVEGGIIAVHSQDDPSSADTLLARPPIRHIIFVEDESAFMLARILIEKLDRRLTKTSAIIWGNGAGYLSALQQHLPRPPSSDLHYVYLFDGDQHEDFKKSTSKQWPALLLPTKDDPDELFRTLRTSVGKLAERLRIPGEELGRFLDSIEGEDPHDWVNDFGHEYGRQQVLRTLSELWVESNEAAVRPFLEELKKALGK</sequence>
<organism evidence="1 2">
    <name type="scientific">Corynebacterium suedekumii</name>
    <dbReference type="NCBI Taxonomy" id="3049801"/>
    <lineage>
        <taxon>Bacteria</taxon>
        <taxon>Bacillati</taxon>
        <taxon>Actinomycetota</taxon>
        <taxon>Actinomycetes</taxon>
        <taxon>Mycobacteriales</taxon>
        <taxon>Corynebacteriaceae</taxon>
        <taxon>Corynebacterium</taxon>
    </lineage>
</organism>
<evidence type="ECO:0000313" key="1">
    <source>
        <dbReference type="EMBL" id="WIM71001.1"/>
    </source>
</evidence>
<dbReference type="PANTHER" id="PTHR43581:SF2">
    <property type="entry name" value="EXCINUCLEASE ATPASE SUBUNIT"/>
    <property type="match status" value="1"/>
</dbReference>
<dbReference type="CDD" id="cd00267">
    <property type="entry name" value="ABC_ATPase"/>
    <property type="match status" value="1"/>
</dbReference>
<dbReference type="Proteomes" id="UP001238805">
    <property type="component" value="Chromosome"/>
</dbReference>
<dbReference type="InterPro" id="IPR051396">
    <property type="entry name" value="Bact_Antivir_Def_Nuclease"/>
</dbReference>
<dbReference type="InterPro" id="IPR027417">
    <property type="entry name" value="P-loop_NTPase"/>
</dbReference>
<name>A0ABY8VPR0_9CORY</name>
<reference evidence="1 2" key="1">
    <citation type="submission" date="2023-05" db="EMBL/GenBank/DDBJ databases">
        <title>Corynebacterium suedekumii sp. nov. and Corynebacterium breve sp. nov. isolated from raw cow's milk.</title>
        <authorList>
            <person name="Baer M.K."/>
            <person name="Mehl L."/>
            <person name="Hellmuth R."/>
            <person name="Marke G."/>
            <person name="Lipski A."/>
        </authorList>
    </citation>
    <scope>NUCLEOTIDE SEQUENCE [LARGE SCALE GENOMIC DNA]</scope>
    <source>
        <strain evidence="1 2">LM112</strain>
    </source>
</reference>
<evidence type="ECO:0000313" key="2">
    <source>
        <dbReference type="Proteomes" id="UP001238805"/>
    </source>
</evidence>
<accession>A0ABY8VPR0</accession>
<protein>
    <recommendedName>
        <fullName evidence="3">ATPase AAA-type core domain-containing protein</fullName>
    </recommendedName>
</protein>
<proteinExistence type="predicted"/>
<gene>
    <name evidence="1" type="ORF">QP029_04095</name>
</gene>